<reference evidence="4 5" key="1">
    <citation type="submission" date="2022-01" db="EMBL/GenBank/DDBJ databases">
        <title>Whole genome-based taxonomy of the Shewanellaceae.</title>
        <authorList>
            <person name="Martin-Rodriguez A.J."/>
        </authorList>
    </citation>
    <scope>NUCLEOTIDE SEQUENCE [LARGE SCALE GENOMIC DNA]</scope>
    <source>
        <strain evidence="4 5">DSM 24955</strain>
    </source>
</reference>
<name>A0ABT0KUU4_9GAMM</name>
<dbReference type="InterPro" id="IPR019734">
    <property type="entry name" value="TPR_rpt"/>
</dbReference>
<feature type="transmembrane region" description="Helical" evidence="2">
    <location>
        <begin position="6"/>
        <end position="25"/>
    </location>
</feature>
<feature type="compositionally biased region" description="Low complexity" evidence="1">
    <location>
        <begin position="481"/>
        <end position="527"/>
    </location>
</feature>
<comment type="caution">
    <text evidence="4">The sequence shown here is derived from an EMBL/GenBank/DDBJ whole genome shotgun (WGS) entry which is preliminary data.</text>
</comment>
<dbReference type="SUPFAM" id="SSF48452">
    <property type="entry name" value="TPR-like"/>
    <property type="match status" value="1"/>
</dbReference>
<evidence type="ECO:0000313" key="4">
    <source>
        <dbReference type="EMBL" id="MCL1047610.1"/>
    </source>
</evidence>
<accession>A0ABT0KUU4</accession>
<feature type="transmembrane region" description="Helical" evidence="2">
    <location>
        <begin position="59"/>
        <end position="77"/>
    </location>
</feature>
<dbReference type="InterPro" id="IPR011990">
    <property type="entry name" value="TPR-like_helical_dom_sf"/>
</dbReference>
<feature type="compositionally biased region" description="Acidic residues" evidence="1">
    <location>
        <begin position="469"/>
        <end position="480"/>
    </location>
</feature>
<dbReference type="InterPro" id="IPR036465">
    <property type="entry name" value="vWFA_dom_sf"/>
</dbReference>
<dbReference type="RefSeq" id="WP_248956909.1">
    <property type="nucleotide sequence ID" value="NZ_JAKIKU010000016.1"/>
</dbReference>
<dbReference type="Gene3D" id="3.40.50.410">
    <property type="entry name" value="von Willebrand factor, type A domain"/>
    <property type="match status" value="1"/>
</dbReference>
<dbReference type="Proteomes" id="UP001202134">
    <property type="component" value="Unassembled WGS sequence"/>
</dbReference>
<dbReference type="Pfam" id="PF13519">
    <property type="entry name" value="VWA_2"/>
    <property type="match status" value="1"/>
</dbReference>
<dbReference type="InterPro" id="IPR002035">
    <property type="entry name" value="VWF_A"/>
</dbReference>
<keyword evidence="2" id="KW-0472">Membrane</keyword>
<dbReference type="PANTHER" id="PTHR22550">
    <property type="entry name" value="SPORE GERMINATION PROTEIN"/>
    <property type="match status" value="1"/>
</dbReference>
<evidence type="ECO:0000256" key="1">
    <source>
        <dbReference type="SAM" id="MobiDB-lite"/>
    </source>
</evidence>
<proteinExistence type="predicted"/>
<evidence type="ECO:0000259" key="3">
    <source>
        <dbReference type="PROSITE" id="PS50234"/>
    </source>
</evidence>
<feature type="compositionally biased region" description="Low complexity" evidence="1">
    <location>
        <begin position="574"/>
        <end position="607"/>
    </location>
</feature>
<feature type="compositionally biased region" description="Low complexity" evidence="1">
    <location>
        <begin position="552"/>
        <end position="562"/>
    </location>
</feature>
<feature type="compositionally biased region" description="Low complexity" evidence="1">
    <location>
        <begin position="454"/>
        <end position="468"/>
    </location>
</feature>
<dbReference type="Gene3D" id="1.25.40.10">
    <property type="entry name" value="Tetratricopeptide repeat domain"/>
    <property type="match status" value="1"/>
</dbReference>
<dbReference type="EMBL" id="JAKIKU010000016">
    <property type="protein sequence ID" value="MCL1047610.1"/>
    <property type="molecule type" value="Genomic_DNA"/>
</dbReference>
<organism evidence="4 5">
    <name type="scientific">Shewanella electrodiphila</name>
    <dbReference type="NCBI Taxonomy" id="934143"/>
    <lineage>
        <taxon>Bacteria</taxon>
        <taxon>Pseudomonadati</taxon>
        <taxon>Pseudomonadota</taxon>
        <taxon>Gammaproteobacteria</taxon>
        <taxon>Alteromonadales</taxon>
        <taxon>Shewanellaceae</taxon>
        <taxon>Shewanella</taxon>
    </lineage>
</organism>
<dbReference type="InterPro" id="IPR050768">
    <property type="entry name" value="UPF0353/GerABKA_families"/>
</dbReference>
<dbReference type="SMART" id="SM00028">
    <property type="entry name" value="TPR"/>
    <property type="match status" value="1"/>
</dbReference>
<dbReference type="SMART" id="SM00327">
    <property type="entry name" value="VWA"/>
    <property type="match status" value="1"/>
</dbReference>
<keyword evidence="2" id="KW-1133">Transmembrane helix</keyword>
<feature type="compositionally biased region" description="Polar residues" evidence="1">
    <location>
        <begin position="618"/>
        <end position="629"/>
    </location>
</feature>
<dbReference type="PANTHER" id="PTHR22550:SF14">
    <property type="entry name" value="VWFA DOMAIN-CONTAINING PROTEIN"/>
    <property type="match status" value="1"/>
</dbReference>
<protein>
    <submittedName>
        <fullName evidence="4">VWA domain-containing protein</fullName>
    </submittedName>
</protein>
<evidence type="ECO:0000256" key="2">
    <source>
        <dbReference type="SAM" id="Phobius"/>
    </source>
</evidence>
<dbReference type="SUPFAM" id="SSF53300">
    <property type="entry name" value="vWA-like"/>
    <property type="match status" value="1"/>
</dbReference>
<feature type="compositionally biased region" description="Basic and acidic residues" evidence="1">
    <location>
        <begin position="528"/>
        <end position="544"/>
    </location>
</feature>
<dbReference type="PROSITE" id="PS50234">
    <property type="entry name" value="VWFA"/>
    <property type="match status" value="1"/>
</dbReference>
<feature type="domain" description="VWFA" evidence="3">
    <location>
        <begin position="90"/>
        <end position="284"/>
    </location>
</feature>
<keyword evidence="5" id="KW-1185">Reference proteome</keyword>
<feature type="compositionally biased region" description="Basic and acidic residues" evidence="1">
    <location>
        <begin position="636"/>
        <end position="645"/>
    </location>
</feature>
<feature type="region of interest" description="Disordered" evidence="1">
    <location>
        <begin position="451"/>
        <end position="652"/>
    </location>
</feature>
<keyword evidence="2" id="KW-0812">Transmembrane</keyword>
<evidence type="ECO:0000313" key="5">
    <source>
        <dbReference type="Proteomes" id="UP001202134"/>
    </source>
</evidence>
<sequence length="676" mass="75326">MSLHFIRPEWLLALIPLIAIALFLWRSQQRNSAWQSYIAPHLANTLISETNQVKKQPKWLLMICWFIAVIAISGPAVNKQSLPVYSNEQGRVLVMDMSLSMYATDQKPNRLSQAKFRATDFLTNLTEGETGLIAFAGDAFTISPLTRDKSTLLNLLPTLTPDIMPVRGSDLSAALELAQQLLSQGGHITGDIIVMTDGVNPQQYVDAAKVLDGSRYRVSVMAFGTQQGAAIQLPDGQLMRDNRGEIVIDKTDFKRLENLVIPTGGLMIPATADGSSLSRLERWLANGGDAKATELEGESWQDLGPYIAMLLIIPVLLSFRYTLVPVFTALTLGLLFQPSPVMANTWDDLWQTQDQQASDTFNQAQSAADYASAAEQFNQPLWQASAQYKAGDYENALAGFEQDNSAQGLYNQANSLMQLNKLDDAIARYQDALKQQADFPQAQKNLELAENMKQQQQEQQSGEGSDQSDQSDSDNSESEQNENNPSENGEGQSQQQNSDQNSEQNTEQNAEQNQSEQQDSEQQNSQENRAEQDKQQNEQERNEEISEENSEENQSQSETSQSDNAESENEQTENEAQMQADAQQNNQAEPTPEQLEQQAQAKAAAEQAEAEKSDKQPESSQPIASSQLTEEPLPADLERALRAVSEDPQVLIRNKMQLEYQKRRQSGQLPKDKQQW</sequence>
<gene>
    <name evidence="4" type="ORF">L2737_20115</name>
</gene>